<evidence type="ECO:0000256" key="1">
    <source>
        <dbReference type="ARBA" id="ARBA00004651"/>
    </source>
</evidence>
<evidence type="ECO:0000256" key="5">
    <source>
        <dbReference type="ARBA" id="ARBA00023136"/>
    </source>
</evidence>
<comment type="cofactor">
    <cofactor evidence="6">
        <name>Zn(2+)</name>
        <dbReference type="ChEBI" id="CHEBI:29105"/>
    </cofactor>
    <text evidence="6">Binds 1 zinc ion per subunit.</text>
</comment>
<keyword evidence="6" id="KW-0479">Metal-binding</keyword>
<dbReference type="InterPro" id="IPR042097">
    <property type="entry name" value="Aminopeptidase_N-like_N_sf"/>
</dbReference>
<protein>
    <recommendedName>
        <fullName evidence="12">Peptidase M1 membrane alanine aminopeptidase domain-containing protein</fullName>
    </recommendedName>
</protein>
<name>A0A7X5BYR9_9BACL</name>
<feature type="transmembrane region" description="Helical" evidence="7">
    <location>
        <begin position="94"/>
        <end position="117"/>
    </location>
</feature>
<dbReference type="InterPro" id="IPR014782">
    <property type="entry name" value="Peptidase_M1_dom"/>
</dbReference>
<comment type="subcellular location">
    <subcellularLocation>
        <location evidence="1">Cell membrane</location>
        <topology evidence="1">Multi-pass membrane protein</topology>
    </subcellularLocation>
</comment>
<dbReference type="GO" id="GO:0005886">
    <property type="term" value="C:plasma membrane"/>
    <property type="evidence" value="ECO:0007669"/>
    <property type="project" value="UniProtKB-SubCell"/>
</dbReference>
<evidence type="ECO:0000256" key="6">
    <source>
        <dbReference type="PIRSR" id="PIRSR634015-3"/>
    </source>
</evidence>
<dbReference type="EMBL" id="JAAAMU010000014">
    <property type="protein sequence ID" value="NBC71883.1"/>
    <property type="molecule type" value="Genomic_DNA"/>
</dbReference>
<organism evidence="10 11">
    <name type="scientific">Paenibacillus sacheonensis</name>
    <dbReference type="NCBI Taxonomy" id="742054"/>
    <lineage>
        <taxon>Bacteria</taxon>
        <taxon>Bacillati</taxon>
        <taxon>Bacillota</taxon>
        <taxon>Bacilli</taxon>
        <taxon>Bacillales</taxon>
        <taxon>Paenibacillaceae</taxon>
        <taxon>Paenibacillus</taxon>
    </lineage>
</organism>
<feature type="binding site" evidence="6">
    <location>
        <position position="609"/>
    </location>
    <ligand>
        <name>Zn(2+)</name>
        <dbReference type="ChEBI" id="CHEBI:29105"/>
        <note>catalytic</note>
    </ligand>
</feature>
<feature type="binding site" evidence="6">
    <location>
        <position position="632"/>
    </location>
    <ligand>
        <name>Zn(2+)</name>
        <dbReference type="ChEBI" id="CHEBI:29105"/>
        <note>catalytic</note>
    </ligand>
</feature>
<dbReference type="AlphaFoldDB" id="A0A7X5BYR9"/>
<dbReference type="Pfam" id="PF01433">
    <property type="entry name" value="Peptidase_M1"/>
    <property type="match status" value="1"/>
</dbReference>
<dbReference type="Gene3D" id="2.60.40.1730">
    <property type="entry name" value="tricorn interacting facor f3 domain"/>
    <property type="match status" value="1"/>
</dbReference>
<keyword evidence="11" id="KW-1185">Reference proteome</keyword>
<keyword evidence="5 7" id="KW-0472">Membrane</keyword>
<proteinExistence type="predicted"/>
<dbReference type="GO" id="GO:0008237">
    <property type="term" value="F:metallopeptidase activity"/>
    <property type="evidence" value="ECO:0007669"/>
    <property type="project" value="InterPro"/>
</dbReference>
<accession>A0A7X5BYR9</accession>
<sequence>MSVFVALVSWALEAGFLFANGSELSLPRFLAMGASGFVIFLLGSIAPIVQVGKIKPMETLRTGEHQSAVRRMLPVRNLVQLAAAHFYGKLKRNLLSVITMTVPTSLLIFFVFVTIRLKGMFYTSWVGQYAAAEIGTLHYIAVGVCLLISMLTTAEIMWQNVSERKPEIALQKALGWRNRAVRQLVLAEGILAGCIAGLLAFVLGIAFISILYQQLPVHEMWYLLPIGVVPVLTGALGSVLPAEMAVAMSPVQGMSGGYSSAKQTEDRLKRSLLVGVSVVAIIAFIAIGRMLAANQEGGPKKAGAASVPIQAAVHEAGPLTDYDPESVADGSEAAYHLQLRMSERGDFTAQAGIDVTNRSTEAWDKLVFYMIPNQFTEKEDEKTYRISARFSIQAVKVDGRNAAFTLEGDTLSIRLAMPLAPKSVAKVQVAYGFTVPEDGIRYTKSEGSYYLSEWYPMLATYAKGWDKRPFTPISESYDTGFADFDLAYQLPQGYRVISSSDEDSADAASAGTLHLKRAKEFTVVVTPDLVPVTKRVDGVDIRVWNTAKNAKQAQEALRDAADAFHYFNAKIGTYPYVQLDLVLGDLMSMEYPGIVTAGISDQTKHTLIHEMAHQWFYGVVSNDPYTDGWLDEGMTELSASLYLNDFSFSERFRRSGSTISNLPLSDFESKDIVAALYAQPVLKFKALFEHYGGLNNGIAFLHAYYQRHAYRQVDTAGFVKFVKAYYGMKDDDFFKGWIELE</sequence>
<dbReference type="Gene3D" id="1.10.390.10">
    <property type="entry name" value="Neutral Protease Domain 2"/>
    <property type="match status" value="1"/>
</dbReference>
<feature type="transmembrane region" description="Helical" evidence="7">
    <location>
        <begin position="272"/>
        <end position="292"/>
    </location>
</feature>
<reference evidence="10 11" key="1">
    <citation type="submission" date="2020-01" db="EMBL/GenBank/DDBJ databases">
        <title>Paenibacillus soybeanensis sp. nov. isolated from the nodules of soybean (Glycine max(L.) Merr).</title>
        <authorList>
            <person name="Wang H."/>
        </authorList>
    </citation>
    <scope>NUCLEOTIDE SEQUENCE [LARGE SCALE GENOMIC DNA]</scope>
    <source>
        <strain evidence="10 11">DSM 23054</strain>
    </source>
</reference>
<keyword evidence="6" id="KW-0862">Zinc</keyword>
<evidence type="ECO:0000313" key="11">
    <source>
        <dbReference type="Proteomes" id="UP000558113"/>
    </source>
</evidence>
<feature type="binding site" evidence="6">
    <location>
        <position position="613"/>
    </location>
    <ligand>
        <name>Zn(2+)</name>
        <dbReference type="ChEBI" id="CHEBI:29105"/>
        <note>catalytic</note>
    </ligand>
</feature>
<evidence type="ECO:0000259" key="9">
    <source>
        <dbReference type="Pfam" id="PF02687"/>
    </source>
</evidence>
<dbReference type="CDD" id="cd09604">
    <property type="entry name" value="M1_APN_like"/>
    <property type="match status" value="1"/>
</dbReference>
<keyword evidence="4 7" id="KW-1133">Transmembrane helix</keyword>
<evidence type="ECO:0000313" key="10">
    <source>
        <dbReference type="EMBL" id="NBC71883.1"/>
    </source>
</evidence>
<dbReference type="PANTHER" id="PTHR45726:SF3">
    <property type="entry name" value="LEUKOTRIENE A-4 HYDROLASE"/>
    <property type="match status" value="1"/>
</dbReference>
<dbReference type="SUPFAM" id="SSF55486">
    <property type="entry name" value="Metalloproteases ('zincins'), catalytic domain"/>
    <property type="match status" value="1"/>
</dbReference>
<dbReference type="GO" id="GO:0008270">
    <property type="term" value="F:zinc ion binding"/>
    <property type="evidence" value="ECO:0007669"/>
    <property type="project" value="InterPro"/>
</dbReference>
<feature type="domain" description="ABC3 transporter permease C-terminal" evidence="9">
    <location>
        <begin position="140"/>
        <end position="249"/>
    </location>
</feature>
<dbReference type="Proteomes" id="UP000558113">
    <property type="component" value="Unassembled WGS sequence"/>
</dbReference>
<comment type="caution">
    <text evidence="10">The sequence shown here is derived from an EMBL/GenBank/DDBJ whole genome shotgun (WGS) entry which is preliminary data.</text>
</comment>
<feature type="domain" description="Peptidase M1 membrane alanine aminopeptidase" evidence="8">
    <location>
        <begin position="600"/>
        <end position="647"/>
    </location>
</feature>
<dbReference type="OrthoDB" id="3268975at2"/>
<evidence type="ECO:0008006" key="12">
    <source>
        <dbReference type="Google" id="ProtNLM"/>
    </source>
</evidence>
<gene>
    <name evidence="10" type="ORF">GT003_23040</name>
</gene>
<feature type="transmembrane region" description="Helical" evidence="7">
    <location>
        <begin position="220"/>
        <end position="240"/>
    </location>
</feature>
<feature type="transmembrane region" description="Helical" evidence="7">
    <location>
        <begin position="137"/>
        <end position="158"/>
    </location>
</feature>
<dbReference type="InterPro" id="IPR027268">
    <property type="entry name" value="Peptidase_M4/M1_CTD_sf"/>
</dbReference>
<feature type="transmembrane region" description="Helical" evidence="7">
    <location>
        <begin position="184"/>
        <end position="208"/>
    </location>
</feature>
<dbReference type="Pfam" id="PF02687">
    <property type="entry name" value="FtsX"/>
    <property type="match status" value="1"/>
</dbReference>
<dbReference type="InterPro" id="IPR003838">
    <property type="entry name" value="ABC3_permease_C"/>
</dbReference>
<feature type="transmembrane region" description="Helical" evidence="7">
    <location>
        <begin position="29"/>
        <end position="49"/>
    </location>
</feature>
<dbReference type="PANTHER" id="PTHR45726">
    <property type="entry name" value="LEUKOTRIENE A-4 HYDROLASE"/>
    <property type="match status" value="1"/>
</dbReference>
<evidence type="ECO:0000259" key="8">
    <source>
        <dbReference type="Pfam" id="PF01433"/>
    </source>
</evidence>
<evidence type="ECO:0000256" key="2">
    <source>
        <dbReference type="ARBA" id="ARBA00022475"/>
    </source>
</evidence>
<evidence type="ECO:0000256" key="3">
    <source>
        <dbReference type="ARBA" id="ARBA00022692"/>
    </source>
</evidence>
<keyword evidence="2" id="KW-1003">Cell membrane</keyword>
<evidence type="ECO:0000256" key="4">
    <source>
        <dbReference type="ARBA" id="ARBA00022989"/>
    </source>
</evidence>
<dbReference type="InterPro" id="IPR034015">
    <property type="entry name" value="M1_LTA4H"/>
</dbReference>
<dbReference type="RefSeq" id="WP_161702287.1">
    <property type="nucleotide sequence ID" value="NZ_JAAAMU010000014.1"/>
</dbReference>
<keyword evidence="3 7" id="KW-0812">Transmembrane</keyword>
<evidence type="ECO:0000256" key="7">
    <source>
        <dbReference type="SAM" id="Phobius"/>
    </source>
</evidence>